<protein>
    <recommendedName>
        <fullName evidence="2">K Homology domain-containing protein</fullName>
    </recommendedName>
</protein>
<accession>A0A7S2BVF3</accession>
<evidence type="ECO:0000259" key="2">
    <source>
        <dbReference type="Pfam" id="PF00013"/>
    </source>
</evidence>
<dbReference type="Pfam" id="PF00013">
    <property type="entry name" value="KH_1"/>
    <property type="match status" value="1"/>
</dbReference>
<dbReference type="Gene3D" id="3.30.1370.10">
    <property type="entry name" value="K Homology domain, type 1"/>
    <property type="match status" value="1"/>
</dbReference>
<dbReference type="SUPFAM" id="SSF54791">
    <property type="entry name" value="Eukaryotic type KH-domain (KH-domain type I)"/>
    <property type="match status" value="1"/>
</dbReference>
<keyword evidence="1" id="KW-0694">RNA-binding</keyword>
<feature type="domain" description="K Homology" evidence="2">
    <location>
        <begin position="1"/>
        <end position="54"/>
    </location>
</feature>
<evidence type="ECO:0000256" key="1">
    <source>
        <dbReference type="PROSITE-ProRule" id="PRU00117"/>
    </source>
</evidence>
<dbReference type="InterPro" id="IPR004088">
    <property type="entry name" value="KH_dom_type_1"/>
</dbReference>
<gene>
    <name evidence="3" type="ORF">FPAR1323_LOCUS6585</name>
</gene>
<dbReference type="GO" id="GO:0003723">
    <property type="term" value="F:RNA binding"/>
    <property type="evidence" value="ECO:0007669"/>
    <property type="project" value="UniProtKB-UniRule"/>
</dbReference>
<dbReference type="EMBL" id="HBGT01012174">
    <property type="protein sequence ID" value="CAD9407631.1"/>
    <property type="molecule type" value="Transcribed_RNA"/>
</dbReference>
<dbReference type="PROSITE" id="PS50084">
    <property type="entry name" value="KH_TYPE_1"/>
    <property type="match status" value="1"/>
</dbReference>
<name>A0A7S2BVF3_9STRA</name>
<reference evidence="3" key="1">
    <citation type="submission" date="2021-01" db="EMBL/GenBank/DDBJ databases">
        <authorList>
            <person name="Corre E."/>
            <person name="Pelletier E."/>
            <person name="Niang G."/>
            <person name="Scheremetjew M."/>
            <person name="Finn R."/>
            <person name="Kale V."/>
            <person name="Holt S."/>
            <person name="Cochrane G."/>
            <person name="Meng A."/>
            <person name="Brown T."/>
            <person name="Cohen L."/>
        </authorList>
    </citation>
    <scope>NUCLEOTIDE SEQUENCE</scope>
    <source>
        <strain evidence="3">RCC1693</strain>
    </source>
</reference>
<proteinExistence type="predicted"/>
<dbReference type="InterPro" id="IPR036612">
    <property type="entry name" value="KH_dom_type_1_sf"/>
</dbReference>
<dbReference type="AlphaFoldDB" id="A0A7S2BVF3"/>
<organism evidence="3">
    <name type="scientific">Florenciella parvula</name>
    <dbReference type="NCBI Taxonomy" id="236787"/>
    <lineage>
        <taxon>Eukaryota</taxon>
        <taxon>Sar</taxon>
        <taxon>Stramenopiles</taxon>
        <taxon>Ochrophyta</taxon>
        <taxon>Dictyochophyceae</taxon>
        <taxon>Florenciellales</taxon>
        <taxon>Florenciella</taxon>
    </lineage>
</organism>
<sequence>MGNVIGRAGANINHIRQLSSANINIGETQVNSPYRAVTINGTPEQTHIAQYLVNLAMSGADVKTWGANDVTFALAQQGQGGGMPGGAYGYGQQGHYGGSQGQGMINPAAPGYQQYYGGLG</sequence>
<evidence type="ECO:0000313" key="3">
    <source>
        <dbReference type="EMBL" id="CAD9407631.1"/>
    </source>
</evidence>